<dbReference type="InterPro" id="IPR002293">
    <property type="entry name" value="AA/rel_permease1"/>
</dbReference>
<name>A0ABV8XWZ1_9MICC</name>
<keyword evidence="5 7" id="KW-0472">Membrane</keyword>
<keyword evidence="4 7" id="KW-1133">Transmembrane helix</keyword>
<dbReference type="PANTHER" id="PTHR42770">
    <property type="entry name" value="AMINO ACID TRANSPORTER-RELATED"/>
    <property type="match status" value="1"/>
</dbReference>
<feature type="transmembrane region" description="Helical" evidence="7">
    <location>
        <begin position="178"/>
        <end position="200"/>
    </location>
</feature>
<protein>
    <submittedName>
        <fullName evidence="8">APC family permease</fullName>
    </submittedName>
</protein>
<proteinExistence type="predicted"/>
<evidence type="ECO:0000256" key="4">
    <source>
        <dbReference type="ARBA" id="ARBA00022989"/>
    </source>
</evidence>
<evidence type="ECO:0000256" key="5">
    <source>
        <dbReference type="ARBA" id="ARBA00023136"/>
    </source>
</evidence>
<feature type="transmembrane region" description="Helical" evidence="7">
    <location>
        <begin position="220"/>
        <end position="240"/>
    </location>
</feature>
<sequence>MSHPTTARHSDPGTTPGADRPPLAAGRRLGARRIGIPALVFMIIAASAPLTVVAGGVPSNFAVTSLVGIPLSFIVLGVVLVLFSIGYAAMSRHVHNAGAFYAYIAKGLGKPVGVGASLVAVVAYNCMQIGIAGMFGFALSSFLAGVAGISLPWWVCALAAWVVVGLMGVNRVDLSAKVLGIVVALEFLVVIIFDVMSFGAAPEGVTADGLVPDQLFATGVGAALAFSIAAFMGFESGAIYNEEVKDPRRTAGIATLIAISVIALFYAFSSWAMVVGEGASNVIARSQEFGPDLMFVFLAENAGDWFVTLANLMFITSLFAALVAFHNIVARYFFALGRERVLPGWLERTGRHSGAPVAGSLAQSGVALVVILVFGVAGAGSDDPLFPVLTLFTWLTNMGAFGLVLLMALTSLAVLGFLRRFTGEYSFWTRTVAPGLAAVGLIVLFVVIVVNFNVLIGSEGYSMLSWLLPAIVLVPGLLGTLWAWRLRSHRPETYRGIGAGGQLD</sequence>
<gene>
    <name evidence="8" type="ORF">ACFO0K_07390</name>
</gene>
<feature type="transmembrane region" description="Helical" evidence="7">
    <location>
        <begin position="398"/>
        <end position="419"/>
    </location>
</feature>
<feature type="transmembrane region" description="Helical" evidence="7">
    <location>
        <begin position="69"/>
        <end position="90"/>
    </location>
</feature>
<feature type="transmembrane region" description="Helical" evidence="7">
    <location>
        <begin position="252"/>
        <end position="274"/>
    </location>
</feature>
<dbReference type="Proteomes" id="UP001595965">
    <property type="component" value="Unassembled WGS sequence"/>
</dbReference>
<evidence type="ECO:0000256" key="2">
    <source>
        <dbReference type="ARBA" id="ARBA00022475"/>
    </source>
</evidence>
<reference evidence="9" key="1">
    <citation type="journal article" date="2019" name="Int. J. Syst. Evol. Microbiol.">
        <title>The Global Catalogue of Microorganisms (GCM) 10K type strain sequencing project: providing services to taxonomists for standard genome sequencing and annotation.</title>
        <authorList>
            <consortium name="The Broad Institute Genomics Platform"/>
            <consortium name="The Broad Institute Genome Sequencing Center for Infectious Disease"/>
            <person name="Wu L."/>
            <person name="Ma J."/>
        </authorList>
    </citation>
    <scope>NUCLEOTIDE SEQUENCE [LARGE SCALE GENOMIC DNA]</scope>
    <source>
        <strain evidence="9">CGMCC 1.12125</strain>
    </source>
</reference>
<feature type="transmembrane region" description="Helical" evidence="7">
    <location>
        <begin position="355"/>
        <end position="378"/>
    </location>
</feature>
<dbReference type="Gene3D" id="1.20.1740.10">
    <property type="entry name" value="Amino acid/polyamine transporter I"/>
    <property type="match status" value="1"/>
</dbReference>
<dbReference type="Pfam" id="PF13520">
    <property type="entry name" value="AA_permease_2"/>
    <property type="match status" value="1"/>
</dbReference>
<evidence type="ECO:0000256" key="3">
    <source>
        <dbReference type="ARBA" id="ARBA00022692"/>
    </source>
</evidence>
<feature type="transmembrane region" description="Helical" evidence="7">
    <location>
        <begin position="111"/>
        <end position="136"/>
    </location>
</feature>
<feature type="transmembrane region" description="Helical" evidence="7">
    <location>
        <begin position="36"/>
        <end position="57"/>
    </location>
</feature>
<evidence type="ECO:0000256" key="6">
    <source>
        <dbReference type="SAM" id="MobiDB-lite"/>
    </source>
</evidence>
<feature type="transmembrane region" description="Helical" evidence="7">
    <location>
        <begin position="305"/>
        <end position="334"/>
    </location>
</feature>
<comment type="caution">
    <text evidence="8">The sequence shown here is derived from an EMBL/GenBank/DDBJ whole genome shotgun (WGS) entry which is preliminary data.</text>
</comment>
<keyword evidence="2" id="KW-1003">Cell membrane</keyword>
<feature type="transmembrane region" description="Helical" evidence="7">
    <location>
        <begin position="464"/>
        <end position="484"/>
    </location>
</feature>
<evidence type="ECO:0000313" key="9">
    <source>
        <dbReference type="Proteomes" id="UP001595965"/>
    </source>
</evidence>
<dbReference type="InterPro" id="IPR050367">
    <property type="entry name" value="APC_superfamily"/>
</dbReference>
<organism evidence="8 9">
    <name type="scientific">Citricoccus alkalitolerans</name>
    <dbReference type="NCBI Taxonomy" id="246603"/>
    <lineage>
        <taxon>Bacteria</taxon>
        <taxon>Bacillati</taxon>
        <taxon>Actinomycetota</taxon>
        <taxon>Actinomycetes</taxon>
        <taxon>Micrococcales</taxon>
        <taxon>Micrococcaceae</taxon>
        <taxon>Citricoccus</taxon>
    </lineage>
</organism>
<evidence type="ECO:0000256" key="7">
    <source>
        <dbReference type="SAM" id="Phobius"/>
    </source>
</evidence>
<feature type="transmembrane region" description="Helical" evidence="7">
    <location>
        <begin position="142"/>
        <end position="166"/>
    </location>
</feature>
<dbReference type="PANTHER" id="PTHR42770:SF16">
    <property type="entry name" value="AMINO ACID PERMEASE"/>
    <property type="match status" value="1"/>
</dbReference>
<keyword evidence="9" id="KW-1185">Reference proteome</keyword>
<dbReference type="RefSeq" id="WP_344228279.1">
    <property type="nucleotide sequence ID" value="NZ_BAAALH010000002.1"/>
</dbReference>
<dbReference type="EMBL" id="JBHSEN010000001">
    <property type="protein sequence ID" value="MFC4429501.1"/>
    <property type="molecule type" value="Genomic_DNA"/>
</dbReference>
<evidence type="ECO:0000256" key="1">
    <source>
        <dbReference type="ARBA" id="ARBA00004651"/>
    </source>
</evidence>
<feature type="region of interest" description="Disordered" evidence="6">
    <location>
        <begin position="1"/>
        <end position="23"/>
    </location>
</feature>
<feature type="transmembrane region" description="Helical" evidence="7">
    <location>
        <begin position="431"/>
        <end position="452"/>
    </location>
</feature>
<comment type="subcellular location">
    <subcellularLocation>
        <location evidence="1">Cell membrane</location>
        <topology evidence="1">Multi-pass membrane protein</topology>
    </subcellularLocation>
</comment>
<keyword evidence="3 7" id="KW-0812">Transmembrane</keyword>
<dbReference type="PIRSF" id="PIRSF006060">
    <property type="entry name" value="AA_transporter"/>
    <property type="match status" value="1"/>
</dbReference>
<accession>A0ABV8XWZ1</accession>
<evidence type="ECO:0000313" key="8">
    <source>
        <dbReference type="EMBL" id="MFC4429501.1"/>
    </source>
</evidence>